<reference evidence="2" key="1">
    <citation type="journal article" date="2024" name="Gigascience">
        <title>Chromosome-level genome of the poultry shaft louse Menopon gallinae provides insight into the host-switching and adaptive evolution of parasitic lice.</title>
        <authorList>
            <person name="Xu Y."/>
            <person name="Ma L."/>
            <person name="Liu S."/>
            <person name="Liang Y."/>
            <person name="Liu Q."/>
            <person name="He Z."/>
            <person name="Tian L."/>
            <person name="Duan Y."/>
            <person name="Cai W."/>
            <person name="Li H."/>
            <person name="Song F."/>
        </authorList>
    </citation>
    <scope>NUCLEOTIDE SEQUENCE</scope>
    <source>
        <strain evidence="2">Cailab_2023a</strain>
    </source>
</reference>
<feature type="region of interest" description="Disordered" evidence="1">
    <location>
        <begin position="1"/>
        <end position="26"/>
    </location>
</feature>
<feature type="compositionally biased region" description="Basic and acidic residues" evidence="1">
    <location>
        <begin position="311"/>
        <end position="321"/>
    </location>
</feature>
<comment type="caution">
    <text evidence="2">The sequence shown here is derived from an EMBL/GenBank/DDBJ whole genome shotgun (WGS) entry which is preliminary data.</text>
</comment>
<evidence type="ECO:0000313" key="2">
    <source>
        <dbReference type="EMBL" id="KAL0270132.1"/>
    </source>
</evidence>
<organism evidence="2">
    <name type="scientific">Menopon gallinae</name>
    <name type="common">poultry shaft louse</name>
    <dbReference type="NCBI Taxonomy" id="328185"/>
    <lineage>
        <taxon>Eukaryota</taxon>
        <taxon>Metazoa</taxon>
        <taxon>Ecdysozoa</taxon>
        <taxon>Arthropoda</taxon>
        <taxon>Hexapoda</taxon>
        <taxon>Insecta</taxon>
        <taxon>Pterygota</taxon>
        <taxon>Neoptera</taxon>
        <taxon>Paraneoptera</taxon>
        <taxon>Psocodea</taxon>
        <taxon>Troctomorpha</taxon>
        <taxon>Phthiraptera</taxon>
        <taxon>Amblycera</taxon>
        <taxon>Menoponidae</taxon>
        <taxon>Menopon</taxon>
    </lineage>
</organism>
<feature type="compositionally biased region" description="Basic and acidic residues" evidence="1">
    <location>
        <begin position="14"/>
        <end position="26"/>
    </location>
</feature>
<gene>
    <name evidence="2" type="ORF">PYX00_007633</name>
</gene>
<dbReference type="EMBL" id="JARGDH010000004">
    <property type="protein sequence ID" value="KAL0270132.1"/>
    <property type="molecule type" value="Genomic_DNA"/>
</dbReference>
<evidence type="ECO:0000256" key="1">
    <source>
        <dbReference type="SAM" id="MobiDB-lite"/>
    </source>
</evidence>
<feature type="region of interest" description="Disordered" evidence="1">
    <location>
        <begin position="38"/>
        <end position="81"/>
    </location>
</feature>
<dbReference type="AlphaFoldDB" id="A0AAW2HK47"/>
<sequence>MSICNLKELPSSKARGESEEENSRVAKGLEEWSVLSVSEESEIEESEDESSLFSSGRKRVSLSEVQESSSGKRIKMEVDKKRMSDEEEYVSGILKIEQDLERNRRNEPFKRRNLNAILEELDLIGTKWKEGYSQHALPIRWGSSISKNCSEKWDSHYIPQKLYERYQRIFKGNQPEPQYQARRSDVDVSEFENEMKGIEGNSEGECTDGVDEEATEALSYDCYQQSEENSDTPARTRSRNKNQNRGGMDERMSNENGGDQSARGKQSKKGYSKGKREQPLLNETRRAVVELQRCADPYAKLENNENSDSNKNFEKMKREDSASPLSSPVVASKHYEDKSNVGGIRINEEERVTCPICDDNFEKDQIEEHAMQCARITYQD</sequence>
<feature type="compositionally biased region" description="Basic and acidic residues" evidence="1">
    <location>
        <begin position="274"/>
        <end position="284"/>
    </location>
</feature>
<feature type="compositionally biased region" description="Acidic residues" evidence="1">
    <location>
        <begin position="39"/>
        <end position="50"/>
    </location>
</feature>
<evidence type="ECO:0008006" key="3">
    <source>
        <dbReference type="Google" id="ProtNLM"/>
    </source>
</evidence>
<name>A0AAW2HK47_9NEOP</name>
<feature type="region of interest" description="Disordered" evidence="1">
    <location>
        <begin position="224"/>
        <end position="284"/>
    </location>
</feature>
<feature type="compositionally biased region" description="Low complexity" evidence="1">
    <location>
        <begin position="322"/>
        <end position="332"/>
    </location>
</feature>
<accession>A0AAW2HK47</accession>
<protein>
    <recommendedName>
        <fullName evidence="3">UBZ4-type domain-containing protein</fullName>
    </recommendedName>
</protein>
<feature type="region of interest" description="Disordered" evidence="1">
    <location>
        <begin position="299"/>
        <end position="336"/>
    </location>
</feature>
<feature type="compositionally biased region" description="Polar residues" evidence="1">
    <location>
        <begin position="224"/>
        <end position="235"/>
    </location>
</feature>
<proteinExistence type="predicted"/>
<dbReference type="EMBL" id="JARGDH010000004">
    <property type="protein sequence ID" value="KAL0270131.1"/>
    <property type="molecule type" value="Genomic_DNA"/>
</dbReference>